<dbReference type="Gene3D" id="3.60.15.10">
    <property type="entry name" value="Ribonuclease Z/Hydroxyacylglutathione hydrolase-like"/>
    <property type="match status" value="1"/>
</dbReference>
<dbReference type="PANTHER" id="PTHR39189:SF1">
    <property type="entry name" value="UPF0173 METAL-DEPENDENT HYDROLASE YTKL"/>
    <property type="match status" value="1"/>
</dbReference>
<dbReference type="InterPro" id="IPR036866">
    <property type="entry name" value="RibonucZ/Hydroxyglut_hydro"/>
</dbReference>
<comment type="caution">
    <text evidence="1">The sequence shown here is derived from an EMBL/GenBank/DDBJ whole genome shotgun (WGS) entry which is preliminary data.</text>
</comment>
<sequence length="197" mass="22093">MTKLLYQGHGSFRIESNDGKIIYVDPFAGEGYDVPADIILVTHEHGDHNKIDLVTLKTSCEIRRAKNMLVNGQYKSEQIDNLNIQAVPAYNKNHNINECVGYVIKVDELKIYAAGDTSETEYMSTNLSKEAIDYTLLPMDGYYNMDVNEAQKCAEIIGSKHNIPIHMKPGELFDINIAEKFKPSGALIVKPGEEIEL</sequence>
<dbReference type="PANTHER" id="PTHR39189">
    <property type="entry name" value="UPF0173 METAL-DEPENDENT HYDROLASE YTKL"/>
    <property type="match status" value="1"/>
</dbReference>
<name>A0A937FH85_9CLOT</name>
<dbReference type="RefSeq" id="WP_202767347.1">
    <property type="nucleotide sequence ID" value="NZ_JAESWA010000022.1"/>
</dbReference>
<reference evidence="1" key="1">
    <citation type="submission" date="2021-01" db="EMBL/GenBank/DDBJ databases">
        <title>Genome public.</title>
        <authorList>
            <person name="Liu C."/>
            <person name="Sun Q."/>
        </authorList>
    </citation>
    <scope>NUCLEOTIDE SEQUENCE</scope>
    <source>
        <strain evidence="1">YIM B02565</strain>
    </source>
</reference>
<evidence type="ECO:0000313" key="2">
    <source>
        <dbReference type="Proteomes" id="UP000623681"/>
    </source>
</evidence>
<evidence type="ECO:0000313" key="1">
    <source>
        <dbReference type="EMBL" id="MBL4931968.1"/>
    </source>
</evidence>
<dbReference type="AlphaFoldDB" id="A0A937FH85"/>
<protein>
    <submittedName>
        <fullName evidence="1">MBL fold metallo-hydrolase</fullName>
    </submittedName>
</protein>
<dbReference type="Proteomes" id="UP000623681">
    <property type="component" value="Unassembled WGS sequence"/>
</dbReference>
<accession>A0A937FH85</accession>
<dbReference type="EMBL" id="JAESWA010000022">
    <property type="protein sequence ID" value="MBL4931968.1"/>
    <property type="molecule type" value="Genomic_DNA"/>
</dbReference>
<dbReference type="Pfam" id="PF13483">
    <property type="entry name" value="Lactamase_B_3"/>
    <property type="match status" value="1"/>
</dbReference>
<gene>
    <name evidence="1" type="ORF">JK634_09135</name>
</gene>
<organism evidence="1 2">
    <name type="scientific">Clostridium paridis</name>
    <dbReference type="NCBI Taxonomy" id="2803863"/>
    <lineage>
        <taxon>Bacteria</taxon>
        <taxon>Bacillati</taxon>
        <taxon>Bacillota</taxon>
        <taxon>Clostridia</taxon>
        <taxon>Eubacteriales</taxon>
        <taxon>Clostridiaceae</taxon>
        <taxon>Clostridium</taxon>
    </lineage>
</organism>
<proteinExistence type="predicted"/>
<dbReference type="SUPFAM" id="SSF56281">
    <property type="entry name" value="Metallo-hydrolase/oxidoreductase"/>
    <property type="match status" value="1"/>
</dbReference>
<keyword evidence="2" id="KW-1185">Reference proteome</keyword>